<evidence type="ECO:0000313" key="1">
    <source>
        <dbReference type="EMBL" id="MBX59437.1"/>
    </source>
</evidence>
<accession>A0A2P2PXG3</accession>
<proteinExistence type="predicted"/>
<sequence length="62" mass="6855">MKASLKFREDQKPLFRAKAPLSIFGLPFQSGIVAGESKELTLNLATFFESGPSIKIAYRPNP</sequence>
<dbReference type="PANTHER" id="PTHR34285">
    <property type="entry name" value="OS08G0510800 PROTEIN"/>
    <property type="match status" value="1"/>
</dbReference>
<organism evidence="1">
    <name type="scientific">Rhizophora mucronata</name>
    <name type="common">Asiatic mangrove</name>
    <dbReference type="NCBI Taxonomy" id="61149"/>
    <lineage>
        <taxon>Eukaryota</taxon>
        <taxon>Viridiplantae</taxon>
        <taxon>Streptophyta</taxon>
        <taxon>Embryophyta</taxon>
        <taxon>Tracheophyta</taxon>
        <taxon>Spermatophyta</taxon>
        <taxon>Magnoliopsida</taxon>
        <taxon>eudicotyledons</taxon>
        <taxon>Gunneridae</taxon>
        <taxon>Pentapetalae</taxon>
        <taxon>rosids</taxon>
        <taxon>fabids</taxon>
        <taxon>Malpighiales</taxon>
        <taxon>Rhizophoraceae</taxon>
        <taxon>Rhizophora</taxon>
    </lineage>
</organism>
<reference evidence="1" key="1">
    <citation type="submission" date="2018-02" db="EMBL/GenBank/DDBJ databases">
        <title>Rhizophora mucronata_Transcriptome.</title>
        <authorList>
            <person name="Meera S.P."/>
            <person name="Sreeshan A."/>
            <person name="Augustine A."/>
        </authorList>
    </citation>
    <scope>NUCLEOTIDE SEQUENCE</scope>
    <source>
        <tissue evidence="1">Leaf</tissue>
    </source>
</reference>
<protein>
    <submittedName>
        <fullName evidence="1">Uncharacterized protein</fullName>
    </submittedName>
</protein>
<dbReference type="EMBL" id="GGEC01078953">
    <property type="protein sequence ID" value="MBX59437.1"/>
    <property type="molecule type" value="Transcribed_RNA"/>
</dbReference>
<dbReference type="AlphaFoldDB" id="A0A2P2PXG3"/>
<dbReference type="PANTHER" id="PTHR34285:SF3">
    <property type="entry name" value="OS08G0510800 PROTEIN"/>
    <property type="match status" value="1"/>
</dbReference>
<name>A0A2P2PXG3_RHIMU</name>